<feature type="transmembrane region" description="Helical" evidence="1">
    <location>
        <begin position="39"/>
        <end position="59"/>
    </location>
</feature>
<evidence type="ECO:0000313" key="2">
    <source>
        <dbReference type="EMBL" id="KQL51006.1"/>
    </source>
</evidence>
<keyword evidence="1" id="KW-0472">Membrane</keyword>
<proteinExistence type="predicted"/>
<feature type="transmembrane region" description="Helical" evidence="1">
    <location>
        <begin position="163"/>
        <end position="183"/>
    </location>
</feature>
<evidence type="ECO:0000313" key="3">
    <source>
        <dbReference type="Proteomes" id="UP000051888"/>
    </source>
</evidence>
<feature type="transmembrane region" description="Helical" evidence="1">
    <location>
        <begin position="15"/>
        <end position="33"/>
    </location>
</feature>
<name>A0A0Q3TAC9_9BACI</name>
<sequence>MAAYQQIVNFKKSRVIQTYILLAFLGFITSFVPKESCPLAIVNEILALLAVPMFLVFLGRHKHASKRYFSLLSFVMMIEMAIFFVEPILRIFYGSIFFWIEIVVLIFLGIVSYRIAENVALGFIKPGSKFGLIIYAVCGAIIGLGAIVYRITLGAEVPDAFPIAIILYLFSLMFLFICPIMLIRPARVEELSQGDNKHKGVN</sequence>
<comment type="caution">
    <text evidence="2">The sequence shown here is derived from an EMBL/GenBank/DDBJ whole genome shotgun (WGS) entry which is preliminary data.</text>
</comment>
<evidence type="ECO:0000256" key="1">
    <source>
        <dbReference type="SAM" id="Phobius"/>
    </source>
</evidence>
<dbReference type="EMBL" id="LJJC01000006">
    <property type="protein sequence ID" value="KQL51006.1"/>
    <property type="molecule type" value="Genomic_DNA"/>
</dbReference>
<organism evidence="2 3">
    <name type="scientific">Heyndrickxia shackletonii</name>
    <dbReference type="NCBI Taxonomy" id="157838"/>
    <lineage>
        <taxon>Bacteria</taxon>
        <taxon>Bacillati</taxon>
        <taxon>Bacillota</taxon>
        <taxon>Bacilli</taxon>
        <taxon>Bacillales</taxon>
        <taxon>Bacillaceae</taxon>
        <taxon>Heyndrickxia</taxon>
    </lineage>
</organism>
<keyword evidence="1" id="KW-0812">Transmembrane</keyword>
<feature type="transmembrane region" description="Helical" evidence="1">
    <location>
        <begin position="132"/>
        <end position="151"/>
    </location>
</feature>
<dbReference type="OrthoDB" id="2734624at2"/>
<gene>
    <name evidence="2" type="ORF">AN964_18430</name>
</gene>
<feature type="transmembrane region" description="Helical" evidence="1">
    <location>
        <begin position="91"/>
        <end position="111"/>
    </location>
</feature>
<dbReference type="PATRIC" id="fig|157838.3.peg.4093"/>
<reference evidence="2 3" key="1">
    <citation type="submission" date="2015-09" db="EMBL/GenBank/DDBJ databases">
        <title>Genome sequencing project for genomic taxonomy and phylogenomics of Bacillus-like bacteria.</title>
        <authorList>
            <person name="Liu B."/>
            <person name="Wang J."/>
            <person name="Zhu Y."/>
            <person name="Liu G."/>
            <person name="Chen Q."/>
            <person name="Chen Z."/>
            <person name="Lan J."/>
            <person name="Che J."/>
            <person name="Ge C."/>
            <person name="Shi H."/>
            <person name="Pan Z."/>
            <person name="Liu X."/>
        </authorList>
    </citation>
    <scope>NUCLEOTIDE SEQUENCE [LARGE SCALE GENOMIC DNA]</scope>
    <source>
        <strain evidence="2 3">LMG 18435</strain>
    </source>
</reference>
<dbReference type="RefSeq" id="WP_055741303.1">
    <property type="nucleotide sequence ID" value="NZ_JAAIWL010000050.1"/>
</dbReference>
<keyword evidence="1" id="KW-1133">Transmembrane helix</keyword>
<accession>A0A0Q3TAC9</accession>
<protein>
    <submittedName>
        <fullName evidence="2">Uncharacterized protein</fullName>
    </submittedName>
</protein>
<keyword evidence="3" id="KW-1185">Reference proteome</keyword>
<dbReference type="AlphaFoldDB" id="A0A0Q3TAC9"/>
<dbReference type="Proteomes" id="UP000051888">
    <property type="component" value="Unassembled WGS sequence"/>
</dbReference>
<feature type="transmembrane region" description="Helical" evidence="1">
    <location>
        <begin position="68"/>
        <end position="85"/>
    </location>
</feature>